<dbReference type="PANTHER" id="PTHR35528">
    <property type="entry name" value="BLL1675 PROTEIN"/>
    <property type="match status" value="1"/>
</dbReference>
<organism evidence="2 3">
    <name type="scientific">Ochrobactrum soli</name>
    <dbReference type="NCBI Taxonomy" id="2448455"/>
    <lineage>
        <taxon>Bacteria</taxon>
        <taxon>Pseudomonadati</taxon>
        <taxon>Pseudomonadota</taxon>
        <taxon>Alphaproteobacteria</taxon>
        <taxon>Hyphomicrobiales</taxon>
        <taxon>Brucellaceae</taxon>
        <taxon>Brucella/Ochrobactrum group</taxon>
        <taxon>Ochrobactrum</taxon>
    </lineage>
</organism>
<evidence type="ECO:0000313" key="3">
    <source>
        <dbReference type="Proteomes" id="UP000246073"/>
    </source>
</evidence>
<dbReference type="Pfam" id="PF13610">
    <property type="entry name" value="DDE_Tnp_IS240"/>
    <property type="match status" value="1"/>
</dbReference>
<gene>
    <name evidence="2" type="ORF">OHAE_5173</name>
</gene>
<name>A0A2P9HEP4_9HYPH</name>
<sequence length="189" mass="21787">MYRPKPSGYGPRNLAAPLPTRTVVDHPVGFGTSGHLDEAVVSIRGKKQWLWRAVDKDGFVLEVLVQSRRNAKAAKWLRRKLLKGQGRMPRVIITDKLRSYSAARREIMLSVEHHSHKGLNNRAENSHQPIRRRERIMKRFKSQRHLQCLVSIHDPIANLFHIPCHDITSGHHRELRAEAMSLWAKIARA</sequence>
<proteinExistence type="predicted"/>
<dbReference type="InterPro" id="IPR032874">
    <property type="entry name" value="DDE_dom"/>
</dbReference>
<evidence type="ECO:0000313" key="2">
    <source>
        <dbReference type="EMBL" id="SPL62566.1"/>
    </source>
</evidence>
<accession>A0A2P9HEP4</accession>
<dbReference type="EMBL" id="OOFM01000003">
    <property type="protein sequence ID" value="SPL62566.1"/>
    <property type="molecule type" value="Genomic_DNA"/>
</dbReference>
<dbReference type="PANTHER" id="PTHR35528:SF3">
    <property type="entry name" value="BLL1675 PROTEIN"/>
    <property type="match status" value="1"/>
</dbReference>
<evidence type="ECO:0000259" key="1">
    <source>
        <dbReference type="Pfam" id="PF13610"/>
    </source>
</evidence>
<feature type="domain" description="DDE" evidence="1">
    <location>
        <begin position="33"/>
        <end position="160"/>
    </location>
</feature>
<protein>
    <submittedName>
        <fullName evidence="2">Mobile element protein</fullName>
    </submittedName>
</protein>
<dbReference type="InterPro" id="IPR052183">
    <property type="entry name" value="IS_Transposase"/>
</dbReference>
<dbReference type="Proteomes" id="UP000246073">
    <property type="component" value="Unassembled WGS sequence"/>
</dbReference>
<dbReference type="AlphaFoldDB" id="A0A2P9HEP4"/>
<reference evidence="3" key="1">
    <citation type="submission" date="2017-12" db="EMBL/GenBank/DDBJ databases">
        <authorList>
            <person name="Diaz M."/>
        </authorList>
    </citation>
    <scope>NUCLEOTIDE SEQUENCE [LARGE SCALE GENOMIC DNA]</scope>
    <source>
        <strain evidence="3">FI11154</strain>
    </source>
</reference>